<protein>
    <submittedName>
        <fullName evidence="3">Helix-turn-helix transcriptional regulator</fullName>
    </submittedName>
</protein>
<dbReference type="Pfam" id="PF12728">
    <property type="entry name" value="HTH_17"/>
    <property type="match status" value="1"/>
</dbReference>
<evidence type="ECO:0000313" key="3">
    <source>
        <dbReference type="EMBL" id="XCG51889.1"/>
    </source>
</evidence>
<dbReference type="InterPro" id="IPR009061">
    <property type="entry name" value="DNA-bd_dom_put_sf"/>
</dbReference>
<dbReference type="GO" id="GO:0003677">
    <property type="term" value="F:DNA binding"/>
    <property type="evidence" value="ECO:0007669"/>
    <property type="project" value="InterPro"/>
</dbReference>
<dbReference type="NCBIfam" id="TIGR01764">
    <property type="entry name" value="excise"/>
    <property type="match status" value="1"/>
</dbReference>
<dbReference type="PANTHER" id="PTHR38431">
    <property type="entry name" value="BLL2305 PROTEIN"/>
    <property type="match status" value="1"/>
</dbReference>
<dbReference type="Pfam" id="PF12727">
    <property type="entry name" value="PBP_like"/>
    <property type="match status" value="1"/>
</dbReference>
<gene>
    <name evidence="3" type="ORF">ABVK50_28495</name>
</gene>
<proteinExistence type="predicted"/>
<dbReference type="SUPFAM" id="SSF46955">
    <property type="entry name" value="Putative DNA-binding domain"/>
    <property type="match status" value="1"/>
</dbReference>
<geneLocation type="plasmid" evidence="3">
    <name>pMk2240C</name>
</geneLocation>
<name>A0AAU8CZ27_9HYPH</name>
<organism evidence="3">
    <name type="scientific">Mesorhizobium sp. WSM2240</name>
    <dbReference type="NCBI Taxonomy" id="3228851"/>
    <lineage>
        <taxon>Bacteria</taxon>
        <taxon>Pseudomonadati</taxon>
        <taxon>Pseudomonadota</taxon>
        <taxon>Alphaproteobacteria</taxon>
        <taxon>Hyphomicrobiales</taxon>
        <taxon>Phyllobacteriaceae</taxon>
        <taxon>Mesorhizobium</taxon>
    </lineage>
</organism>
<dbReference type="InterPro" id="IPR010093">
    <property type="entry name" value="SinI_DNA-bd"/>
</dbReference>
<evidence type="ECO:0000259" key="2">
    <source>
        <dbReference type="Pfam" id="PF12728"/>
    </source>
</evidence>
<sequence length="294" mass="32611">MNWMEYLTTSEVAAYLRVKERTVYDLVARKAIPCSRVTGKLIFPRRLIDRWLDANVHLVESAVLSPPPIFGGSSDPLLEWALRESHCGLATLFEGSSAGLKRFAEAQAFAVGVHLRNPEDDDFNIAAVRSLAGVHDVLLIEWAEREQGLVVARGNPLNLRQLRDVVDKHARFVVRQEGAGGHLLFNVLLAGEQVDSSGLLHSERPALTEADVASAVADGEADCGLAVGSVARRFGLDFVPLQRERFDVACRRRDYFEPPLQKLFEFTRTQAFAEKARQLGHYGVECTGTVRFNA</sequence>
<feature type="domain" description="PBP" evidence="1">
    <location>
        <begin position="84"/>
        <end position="267"/>
    </location>
</feature>
<dbReference type="PANTHER" id="PTHR38431:SF1">
    <property type="entry name" value="BLL2305 PROTEIN"/>
    <property type="match status" value="1"/>
</dbReference>
<keyword evidence="3" id="KW-0614">Plasmid</keyword>
<feature type="domain" description="Helix-turn-helix" evidence="2">
    <location>
        <begin position="6"/>
        <end position="55"/>
    </location>
</feature>
<dbReference type="InterPro" id="IPR041657">
    <property type="entry name" value="HTH_17"/>
</dbReference>
<evidence type="ECO:0000259" key="1">
    <source>
        <dbReference type="Pfam" id="PF12727"/>
    </source>
</evidence>
<dbReference type="AlphaFoldDB" id="A0AAU8CZ27"/>
<dbReference type="RefSeq" id="WP_353646154.1">
    <property type="nucleotide sequence ID" value="NZ_CP159254.1"/>
</dbReference>
<dbReference type="EMBL" id="CP159254">
    <property type="protein sequence ID" value="XCG51889.1"/>
    <property type="molecule type" value="Genomic_DNA"/>
</dbReference>
<dbReference type="InterPro" id="IPR024370">
    <property type="entry name" value="PBP_domain"/>
</dbReference>
<accession>A0AAU8CZ27</accession>
<reference evidence="3" key="1">
    <citation type="submission" date="2024-06" db="EMBL/GenBank/DDBJ databases">
        <title>Mesorhizobium karijinii sp. nov., a symbiont of the iconic Swainsona formosa from arid Australia.</title>
        <authorList>
            <person name="Hill Y.J."/>
            <person name="Watkin E.L.J."/>
            <person name="O'Hara G.W."/>
            <person name="Terpolilli J."/>
            <person name="Tye M.L."/>
            <person name="Kohlmeier M.G."/>
        </authorList>
    </citation>
    <scope>NUCLEOTIDE SEQUENCE</scope>
    <source>
        <strain evidence="3">WSM2240</strain>
        <plasmid evidence="3">pMk2240C</plasmid>
    </source>
</reference>